<evidence type="ECO:0000259" key="9">
    <source>
        <dbReference type="PROSITE" id="PS51755"/>
    </source>
</evidence>
<keyword evidence="4 7" id="KW-0238">DNA-binding</keyword>
<keyword evidence="3" id="KW-0805">Transcription regulation</keyword>
<evidence type="ECO:0000256" key="6">
    <source>
        <dbReference type="PROSITE-ProRule" id="PRU00169"/>
    </source>
</evidence>
<evidence type="ECO:0000256" key="7">
    <source>
        <dbReference type="PROSITE-ProRule" id="PRU01091"/>
    </source>
</evidence>
<dbReference type="Proteomes" id="UP000520814">
    <property type="component" value="Unassembled WGS sequence"/>
</dbReference>
<gene>
    <name evidence="10" type="ORF">HNQ39_002951</name>
</gene>
<dbReference type="CDD" id="cd00383">
    <property type="entry name" value="trans_reg_C"/>
    <property type="match status" value="1"/>
</dbReference>
<evidence type="ECO:0000256" key="4">
    <source>
        <dbReference type="ARBA" id="ARBA00023125"/>
    </source>
</evidence>
<dbReference type="SMART" id="SM00862">
    <property type="entry name" value="Trans_reg_C"/>
    <property type="match status" value="1"/>
</dbReference>
<dbReference type="Gene3D" id="6.10.250.690">
    <property type="match status" value="1"/>
</dbReference>
<organism evidence="10 11">
    <name type="scientific">Armatimonas rosea</name>
    <dbReference type="NCBI Taxonomy" id="685828"/>
    <lineage>
        <taxon>Bacteria</taxon>
        <taxon>Bacillati</taxon>
        <taxon>Armatimonadota</taxon>
        <taxon>Armatimonadia</taxon>
        <taxon>Armatimonadales</taxon>
        <taxon>Armatimonadaceae</taxon>
        <taxon>Armatimonas</taxon>
    </lineage>
</organism>
<reference evidence="10 11" key="1">
    <citation type="submission" date="2020-08" db="EMBL/GenBank/DDBJ databases">
        <title>Genomic Encyclopedia of Type Strains, Phase IV (KMG-IV): sequencing the most valuable type-strain genomes for metagenomic binning, comparative biology and taxonomic classification.</title>
        <authorList>
            <person name="Goeker M."/>
        </authorList>
    </citation>
    <scope>NUCLEOTIDE SEQUENCE [LARGE SCALE GENOMIC DNA]</scope>
    <source>
        <strain evidence="10 11">DSM 23562</strain>
    </source>
</reference>
<evidence type="ECO:0000256" key="1">
    <source>
        <dbReference type="ARBA" id="ARBA00022553"/>
    </source>
</evidence>
<evidence type="ECO:0000256" key="2">
    <source>
        <dbReference type="ARBA" id="ARBA00023012"/>
    </source>
</evidence>
<dbReference type="Pfam" id="PF00486">
    <property type="entry name" value="Trans_reg_C"/>
    <property type="match status" value="1"/>
</dbReference>
<dbReference type="PROSITE" id="PS50110">
    <property type="entry name" value="RESPONSE_REGULATORY"/>
    <property type="match status" value="1"/>
</dbReference>
<dbReference type="Gene3D" id="1.10.10.10">
    <property type="entry name" value="Winged helix-like DNA-binding domain superfamily/Winged helix DNA-binding domain"/>
    <property type="match status" value="1"/>
</dbReference>
<dbReference type="RefSeq" id="WP_184197448.1">
    <property type="nucleotide sequence ID" value="NZ_JACHGW010000002.1"/>
</dbReference>
<accession>A0A7W9SRM2</accession>
<dbReference type="InterPro" id="IPR039420">
    <property type="entry name" value="WalR-like"/>
</dbReference>
<dbReference type="PROSITE" id="PS51755">
    <property type="entry name" value="OMPR_PHOB"/>
    <property type="match status" value="1"/>
</dbReference>
<dbReference type="FunFam" id="1.10.10.10:FF:000005">
    <property type="entry name" value="Two-component system response regulator"/>
    <property type="match status" value="1"/>
</dbReference>
<dbReference type="PANTHER" id="PTHR48111">
    <property type="entry name" value="REGULATOR OF RPOS"/>
    <property type="match status" value="1"/>
</dbReference>
<evidence type="ECO:0000313" key="10">
    <source>
        <dbReference type="EMBL" id="MBB6051160.1"/>
    </source>
</evidence>
<dbReference type="InterPro" id="IPR011006">
    <property type="entry name" value="CheY-like_superfamily"/>
</dbReference>
<keyword evidence="2" id="KW-0902">Two-component regulatory system</keyword>
<feature type="domain" description="Response regulatory" evidence="8">
    <location>
        <begin position="2"/>
        <end position="116"/>
    </location>
</feature>
<keyword evidence="1 6" id="KW-0597">Phosphoprotein</keyword>
<evidence type="ECO:0000313" key="11">
    <source>
        <dbReference type="Proteomes" id="UP000520814"/>
    </source>
</evidence>
<comment type="caution">
    <text evidence="10">The sequence shown here is derived from an EMBL/GenBank/DDBJ whole genome shotgun (WGS) entry which is preliminary data.</text>
</comment>
<dbReference type="EMBL" id="JACHGW010000002">
    <property type="protein sequence ID" value="MBB6051160.1"/>
    <property type="molecule type" value="Genomic_DNA"/>
</dbReference>
<feature type="DNA-binding region" description="OmpR/PhoB-type" evidence="7">
    <location>
        <begin position="124"/>
        <end position="221"/>
    </location>
</feature>
<dbReference type="InterPro" id="IPR036388">
    <property type="entry name" value="WH-like_DNA-bd_sf"/>
</dbReference>
<feature type="modified residue" description="4-aspartylphosphate" evidence="6">
    <location>
        <position position="51"/>
    </location>
</feature>
<dbReference type="InterPro" id="IPR001789">
    <property type="entry name" value="Sig_transdc_resp-reg_receiver"/>
</dbReference>
<keyword evidence="5" id="KW-0804">Transcription</keyword>
<feature type="domain" description="OmpR/PhoB-type" evidence="9">
    <location>
        <begin position="124"/>
        <end position="221"/>
    </location>
</feature>
<name>A0A7W9SRM2_ARMRO</name>
<proteinExistence type="predicted"/>
<dbReference type="GO" id="GO:0000156">
    <property type="term" value="F:phosphorelay response regulator activity"/>
    <property type="evidence" value="ECO:0007669"/>
    <property type="project" value="TreeGrafter"/>
</dbReference>
<dbReference type="GO" id="GO:0000976">
    <property type="term" value="F:transcription cis-regulatory region binding"/>
    <property type="evidence" value="ECO:0007669"/>
    <property type="project" value="TreeGrafter"/>
</dbReference>
<dbReference type="SUPFAM" id="SSF52172">
    <property type="entry name" value="CheY-like"/>
    <property type="match status" value="1"/>
</dbReference>
<dbReference type="GO" id="GO:0032993">
    <property type="term" value="C:protein-DNA complex"/>
    <property type="evidence" value="ECO:0007669"/>
    <property type="project" value="TreeGrafter"/>
</dbReference>
<dbReference type="GO" id="GO:0005829">
    <property type="term" value="C:cytosol"/>
    <property type="evidence" value="ECO:0007669"/>
    <property type="project" value="TreeGrafter"/>
</dbReference>
<dbReference type="SMART" id="SM00448">
    <property type="entry name" value="REC"/>
    <property type="match status" value="1"/>
</dbReference>
<dbReference type="Gene3D" id="3.40.50.2300">
    <property type="match status" value="1"/>
</dbReference>
<evidence type="ECO:0000256" key="5">
    <source>
        <dbReference type="ARBA" id="ARBA00023163"/>
    </source>
</evidence>
<keyword evidence="11" id="KW-1185">Reference proteome</keyword>
<protein>
    <submittedName>
        <fullName evidence="10">DNA-binding response OmpR family regulator</fullName>
    </submittedName>
</protein>
<dbReference type="AlphaFoldDB" id="A0A7W9SRM2"/>
<sequence>MRVLVIEDDPAIASMLVAGLQDVPYTVDHASDGVRGLALLQEQDYHLIVLDVMLPDMSGWEVCERLRLRRNRTPVLMLSARNAVDDKIRGLDAGADDYLPKPFEFGELLARVRALLRRDRIHRTRTIQIADLRIDTAQRRVTRGEQEIGLSHREYELLEALASHEGVVLSRERIQETIWQNEGATSATVDVYIGLLRKKMDTGFAHKLIQTVHGAGYTLRAPHEEAV</sequence>
<dbReference type="CDD" id="cd17624">
    <property type="entry name" value="REC_OmpR_PmrA-like"/>
    <property type="match status" value="1"/>
</dbReference>
<dbReference type="Pfam" id="PF00072">
    <property type="entry name" value="Response_reg"/>
    <property type="match status" value="1"/>
</dbReference>
<evidence type="ECO:0000259" key="8">
    <source>
        <dbReference type="PROSITE" id="PS50110"/>
    </source>
</evidence>
<dbReference type="GO" id="GO:0006355">
    <property type="term" value="P:regulation of DNA-templated transcription"/>
    <property type="evidence" value="ECO:0007669"/>
    <property type="project" value="InterPro"/>
</dbReference>
<dbReference type="InterPro" id="IPR001867">
    <property type="entry name" value="OmpR/PhoB-type_DNA-bd"/>
</dbReference>
<dbReference type="FunFam" id="3.40.50.2300:FF:000001">
    <property type="entry name" value="DNA-binding response regulator PhoB"/>
    <property type="match status" value="1"/>
</dbReference>
<evidence type="ECO:0000256" key="3">
    <source>
        <dbReference type="ARBA" id="ARBA00023015"/>
    </source>
</evidence>
<dbReference type="PANTHER" id="PTHR48111:SF22">
    <property type="entry name" value="REGULATOR OF RPOS"/>
    <property type="match status" value="1"/>
</dbReference>